<dbReference type="Proteomes" id="UP000003136">
    <property type="component" value="Unassembled WGS sequence"/>
</dbReference>
<protein>
    <submittedName>
        <fullName evidence="2">Uncharacterized protein</fullName>
    </submittedName>
</protein>
<name>B7AV96_9FIRM</name>
<reference evidence="2 3" key="2">
    <citation type="submission" date="2008-11" db="EMBL/GenBank/DDBJ databases">
        <authorList>
            <person name="Fulton L."/>
            <person name="Clifton S."/>
            <person name="Fulton B."/>
            <person name="Xu J."/>
            <person name="Minx P."/>
            <person name="Pepin K.H."/>
            <person name="Johnson M."/>
            <person name="Bhonagiri V."/>
            <person name="Nash W.E."/>
            <person name="Mardis E.R."/>
            <person name="Wilson R.K."/>
        </authorList>
    </citation>
    <scope>NUCLEOTIDE SEQUENCE [LARGE SCALE GENOMIC DNA]</scope>
    <source>
        <strain evidence="2 3">ATCC 43243</strain>
    </source>
</reference>
<accession>B7AV96</accession>
<sequence>MPECSNQASDIFTKNNDKHNNSLLSGRTSRSPKTQAVFQSKLLLISYCS</sequence>
<comment type="caution">
    <text evidence="2">The sequence shown here is derived from an EMBL/GenBank/DDBJ whole genome shotgun (WGS) entry which is preliminary data.</text>
</comment>
<evidence type="ECO:0000313" key="2">
    <source>
        <dbReference type="EMBL" id="EEC56137.1"/>
    </source>
</evidence>
<evidence type="ECO:0000313" key="3">
    <source>
        <dbReference type="Proteomes" id="UP000003136"/>
    </source>
</evidence>
<dbReference type="AlphaFoldDB" id="B7AV96"/>
<feature type="compositionally biased region" description="Polar residues" evidence="1">
    <location>
        <begin position="1"/>
        <end position="14"/>
    </location>
</feature>
<organism evidence="2 3">
    <name type="scientific">[Bacteroides] pectinophilus ATCC 43243</name>
    <dbReference type="NCBI Taxonomy" id="483218"/>
    <lineage>
        <taxon>Bacteria</taxon>
        <taxon>Bacillati</taxon>
        <taxon>Bacillota</taxon>
        <taxon>Clostridia</taxon>
        <taxon>Eubacteriales</taxon>
    </lineage>
</organism>
<keyword evidence="3" id="KW-1185">Reference proteome</keyword>
<feature type="compositionally biased region" description="Polar residues" evidence="1">
    <location>
        <begin position="21"/>
        <end position="32"/>
    </location>
</feature>
<dbReference type="HOGENOM" id="CLU_3132446_0_0_9"/>
<feature type="region of interest" description="Disordered" evidence="1">
    <location>
        <begin position="1"/>
        <end position="32"/>
    </location>
</feature>
<evidence type="ECO:0000256" key="1">
    <source>
        <dbReference type="SAM" id="MobiDB-lite"/>
    </source>
</evidence>
<proteinExistence type="predicted"/>
<reference evidence="2 3" key="1">
    <citation type="submission" date="2008-11" db="EMBL/GenBank/DDBJ databases">
        <title>Draft genome sequence of Bacteroides pectinophilus (ATCC 43243).</title>
        <authorList>
            <person name="Sudarsanam P."/>
            <person name="Ley R."/>
            <person name="Guruge J."/>
            <person name="Turnbaugh P.J."/>
            <person name="Mahowald M."/>
            <person name="Liep D."/>
            <person name="Gordon J."/>
        </authorList>
    </citation>
    <scope>NUCLEOTIDE SEQUENCE [LARGE SCALE GENOMIC DNA]</scope>
    <source>
        <strain evidence="2 3">ATCC 43243</strain>
    </source>
</reference>
<gene>
    <name evidence="2" type="ORF">BACPEC_02644</name>
</gene>
<dbReference type="EMBL" id="ABVQ01000037">
    <property type="protein sequence ID" value="EEC56137.1"/>
    <property type="molecule type" value="Genomic_DNA"/>
</dbReference>